<evidence type="ECO:0000256" key="1">
    <source>
        <dbReference type="SAM" id="Phobius"/>
    </source>
</evidence>
<proteinExistence type="predicted"/>
<dbReference type="RefSeq" id="WP_094722095.1">
    <property type="nucleotide sequence ID" value="NZ_MWWS01000002.1"/>
</dbReference>
<comment type="caution">
    <text evidence="2">The sequence shown here is derived from an EMBL/GenBank/DDBJ whole genome shotgun (WGS) entry which is preliminary data.</text>
</comment>
<name>A0A261EVE6_9BIFI</name>
<dbReference type="OrthoDB" id="7055148at2"/>
<evidence type="ECO:0000313" key="2">
    <source>
        <dbReference type="EMBL" id="OZG50841.1"/>
    </source>
</evidence>
<keyword evidence="1" id="KW-0812">Transmembrane</keyword>
<keyword evidence="1" id="KW-0472">Membrane</keyword>
<keyword evidence="1" id="KW-1133">Transmembrane helix</keyword>
<protein>
    <submittedName>
        <fullName evidence="2">Uncharacterized protein</fullName>
    </submittedName>
</protein>
<evidence type="ECO:0000313" key="3">
    <source>
        <dbReference type="Proteomes" id="UP000216004"/>
    </source>
</evidence>
<organism evidence="2 3">
    <name type="scientific">Bombiscardovia coagulans</name>
    <dbReference type="NCBI Taxonomy" id="686666"/>
    <lineage>
        <taxon>Bacteria</taxon>
        <taxon>Bacillati</taxon>
        <taxon>Actinomycetota</taxon>
        <taxon>Actinomycetes</taxon>
        <taxon>Bifidobacteriales</taxon>
        <taxon>Bifidobacteriaceae</taxon>
        <taxon>Bombiscardovia</taxon>
    </lineage>
</organism>
<sequence>MSKGSVHVEDSVDCVRSQSVVGRLVRNRTLRFILVRLFWLVLAIVFAPQIVAVWRIALHGEPTDQGILFILFAVFLTVRSVWKYWSAERCVLSETVVDIGNCGSVSTKKRKQ</sequence>
<dbReference type="Proteomes" id="UP000216004">
    <property type="component" value="Unassembled WGS sequence"/>
</dbReference>
<gene>
    <name evidence="2" type="ORF">BOCO_0027</name>
</gene>
<feature type="transmembrane region" description="Helical" evidence="1">
    <location>
        <begin position="66"/>
        <end position="82"/>
    </location>
</feature>
<reference evidence="2 3" key="1">
    <citation type="journal article" date="2017" name="BMC Genomics">
        <title>Comparative genomic and phylogenomic analyses of the Bifidobacteriaceae family.</title>
        <authorList>
            <person name="Lugli G.A."/>
            <person name="Milani C."/>
            <person name="Turroni F."/>
            <person name="Duranti S."/>
            <person name="Mancabelli L."/>
            <person name="Mangifesta M."/>
            <person name="Ferrario C."/>
            <person name="Modesto M."/>
            <person name="Mattarelli P."/>
            <person name="Jiri K."/>
            <person name="van Sinderen D."/>
            <person name="Ventura M."/>
        </authorList>
    </citation>
    <scope>NUCLEOTIDE SEQUENCE [LARGE SCALE GENOMIC DNA]</scope>
    <source>
        <strain evidence="2 3">DSM 22924</strain>
    </source>
</reference>
<dbReference type="EMBL" id="MWWS01000002">
    <property type="protein sequence ID" value="OZG50841.1"/>
    <property type="molecule type" value="Genomic_DNA"/>
</dbReference>
<accession>A0A261EVE6</accession>
<feature type="transmembrane region" description="Helical" evidence="1">
    <location>
        <begin position="33"/>
        <end position="54"/>
    </location>
</feature>
<dbReference type="AlphaFoldDB" id="A0A261EVE6"/>
<keyword evidence="3" id="KW-1185">Reference proteome</keyword>